<evidence type="ECO:0000256" key="4">
    <source>
        <dbReference type="ARBA" id="ARBA00016244"/>
    </source>
</evidence>
<dbReference type="Proteomes" id="UP000183469">
    <property type="component" value="Unassembled WGS sequence"/>
</dbReference>
<feature type="domain" description="Flagellar hook-associated protein FlgK helical" evidence="8">
    <location>
        <begin position="100"/>
        <end position="327"/>
    </location>
</feature>
<name>A0A1H3ZG86_SELRU</name>
<dbReference type="InterPro" id="IPR002371">
    <property type="entry name" value="FlgK"/>
</dbReference>
<keyword evidence="5" id="KW-0964">Secreted</keyword>
<dbReference type="InterPro" id="IPR053927">
    <property type="entry name" value="FlgK_helical"/>
</dbReference>
<keyword evidence="6" id="KW-0975">Bacterial flagellum</keyword>
<accession>A0A1H3ZG86</accession>
<evidence type="ECO:0000256" key="1">
    <source>
        <dbReference type="ARBA" id="ARBA00004365"/>
    </source>
</evidence>
<proteinExistence type="inferred from homology"/>
<keyword evidence="9" id="KW-0966">Cell projection</keyword>
<feature type="domain" description="Flagellar basal-body/hook protein C-terminal" evidence="7">
    <location>
        <begin position="563"/>
        <end position="602"/>
    </location>
</feature>
<dbReference type="EMBL" id="FNQG01000011">
    <property type="protein sequence ID" value="SEA22789.1"/>
    <property type="molecule type" value="Genomic_DNA"/>
</dbReference>
<evidence type="ECO:0000256" key="3">
    <source>
        <dbReference type="ARBA" id="ARBA00009677"/>
    </source>
</evidence>
<dbReference type="Pfam" id="PF06429">
    <property type="entry name" value="Flg_bbr_C"/>
    <property type="match status" value="1"/>
</dbReference>
<evidence type="ECO:0000256" key="5">
    <source>
        <dbReference type="ARBA" id="ARBA00022525"/>
    </source>
</evidence>
<evidence type="ECO:0000259" key="8">
    <source>
        <dbReference type="Pfam" id="PF22638"/>
    </source>
</evidence>
<dbReference type="Pfam" id="PF22638">
    <property type="entry name" value="FlgK_D1"/>
    <property type="match status" value="1"/>
</dbReference>
<keyword evidence="9" id="KW-0969">Cilium</keyword>
<protein>
    <recommendedName>
        <fullName evidence="4">Flagellar hook-associated protein 1</fullName>
    </recommendedName>
</protein>
<dbReference type="GO" id="GO:0005576">
    <property type="term" value="C:extracellular region"/>
    <property type="evidence" value="ECO:0007669"/>
    <property type="project" value="UniProtKB-SubCell"/>
</dbReference>
<organism evidence="9 10">
    <name type="scientific">Selenomonas ruminantium</name>
    <dbReference type="NCBI Taxonomy" id="971"/>
    <lineage>
        <taxon>Bacteria</taxon>
        <taxon>Bacillati</taxon>
        <taxon>Bacillota</taxon>
        <taxon>Negativicutes</taxon>
        <taxon>Selenomonadales</taxon>
        <taxon>Selenomonadaceae</taxon>
        <taxon>Selenomonas</taxon>
    </lineage>
</organism>
<dbReference type="PANTHER" id="PTHR30033">
    <property type="entry name" value="FLAGELLAR HOOK-ASSOCIATED PROTEIN 1"/>
    <property type="match status" value="1"/>
</dbReference>
<reference evidence="9 10" key="1">
    <citation type="submission" date="2016-10" db="EMBL/GenBank/DDBJ databases">
        <authorList>
            <person name="de Groot N.N."/>
        </authorList>
    </citation>
    <scope>NUCLEOTIDE SEQUENCE [LARGE SCALE GENOMIC DNA]</scope>
    <source>
        <strain evidence="9 10">DSM 2872</strain>
    </source>
</reference>
<comment type="subcellular location">
    <subcellularLocation>
        <location evidence="1">Bacterial flagellum</location>
    </subcellularLocation>
    <subcellularLocation>
        <location evidence="2">Secreted</location>
    </subcellularLocation>
</comment>
<dbReference type="SUPFAM" id="SSF64518">
    <property type="entry name" value="Phase 1 flagellin"/>
    <property type="match status" value="1"/>
</dbReference>
<dbReference type="InterPro" id="IPR010930">
    <property type="entry name" value="Flg_bb/hook_C_dom"/>
</dbReference>
<dbReference type="PANTHER" id="PTHR30033:SF1">
    <property type="entry name" value="FLAGELLAR HOOK-ASSOCIATED PROTEIN 1"/>
    <property type="match status" value="1"/>
</dbReference>
<evidence type="ECO:0000256" key="2">
    <source>
        <dbReference type="ARBA" id="ARBA00004613"/>
    </source>
</evidence>
<dbReference type="GO" id="GO:0044780">
    <property type="term" value="P:bacterial-type flagellum assembly"/>
    <property type="evidence" value="ECO:0007669"/>
    <property type="project" value="InterPro"/>
</dbReference>
<dbReference type="AlphaFoldDB" id="A0A1H3ZG86"/>
<keyword evidence="9" id="KW-0282">Flagellum</keyword>
<evidence type="ECO:0000313" key="9">
    <source>
        <dbReference type="EMBL" id="SEA22789.1"/>
    </source>
</evidence>
<evidence type="ECO:0000259" key="7">
    <source>
        <dbReference type="Pfam" id="PF06429"/>
    </source>
</evidence>
<gene>
    <name evidence="9" type="ORF">SAMN05660648_02418</name>
</gene>
<dbReference type="GO" id="GO:0009424">
    <property type="term" value="C:bacterial-type flagellum hook"/>
    <property type="evidence" value="ECO:0007669"/>
    <property type="project" value="InterPro"/>
</dbReference>
<dbReference type="GO" id="GO:0005198">
    <property type="term" value="F:structural molecule activity"/>
    <property type="evidence" value="ECO:0007669"/>
    <property type="project" value="InterPro"/>
</dbReference>
<evidence type="ECO:0000313" key="10">
    <source>
        <dbReference type="Proteomes" id="UP000183469"/>
    </source>
</evidence>
<dbReference type="RefSeq" id="WP_074672962.1">
    <property type="nucleotide sequence ID" value="NZ_FNQG01000011.1"/>
</dbReference>
<dbReference type="OrthoDB" id="9802553at2"/>
<comment type="similarity">
    <text evidence="3">Belongs to the flagella basal body rod proteins family.</text>
</comment>
<evidence type="ECO:0000256" key="6">
    <source>
        <dbReference type="ARBA" id="ARBA00023143"/>
    </source>
</evidence>
<dbReference type="NCBIfam" id="TIGR02492">
    <property type="entry name" value="flgK_ends"/>
    <property type="match status" value="1"/>
</dbReference>
<sequence length="609" mass="66481">MRSTFSGLNTMVRGVFANQLSLDTVGHNITNASTEGYSRQSVNQAATRALEVPSIYGNVLVGSGVDAMSLQRARNVYADKQYWAETSTHEYYKAAQVNYDKLEAIFDDSDKTGVLNAMQDFYKAWNDLSVDASIDSKRVTVVGKANIFADKVKTAASQLQDQINAQYDDIRISVSTVNDINAQIVELNKNIMTAEATGAQANDLRDQRDLLVDKLSAYMNLNVYEDDKGMYTIVSNGISMVNGINKLTLEMSDPYANKTYGLNDYSILIKESGIAFIPQNGSMRAQLDTIAEDKTYIDKLADMSAFMLTVFNNMHQQGAGIDGTDGKLGTYTNQTTTYAGPTYGINFFGDHNTLYEWDNDKQCVVARELDATQTITHSLDMEVVKDADGNPVLDVDGNPIYRPVVKIEGTEVANSLVELDGMNIINALAINEKITAAGGTSLIAARTLAVEKEIDEADGSYTGSSVPTVNGSGDGTNAVNLSHLFNIDLSNITTTATINYTSQNVPSKDIPVTKEENRPTGKISLNAFYNSVMSDLGTNAKSIDTKESAQDDLITQIVNWRSSTSGVDWNEELTNMITFQKGYSACSRCLTTMDEMLDRLINSTGVVGR</sequence>